<protein>
    <submittedName>
        <fullName evidence="2">Os08g0492600 protein</fullName>
    </submittedName>
</protein>
<feature type="compositionally biased region" description="Basic and acidic residues" evidence="1">
    <location>
        <begin position="121"/>
        <end position="140"/>
    </location>
</feature>
<dbReference type="Proteomes" id="UP000059680">
    <property type="component" value="Chromosome 8"/>
</dbReference>
<dbReference type="EMBL" id="AP014964">
    <property type="protein sequence ID" value="BAT06032.1"/>
    <property type="molecule type" value="Genomic_DNA"/>
</dbReference>
<reference evidence="2 3" key="3">
    <citation type="journal article" date="2013" name="Rice">
        <title>Improvement of the Oryza sativa Nipponbare reference genome using next generation sequence and optical map data.</title>
        <authorList>
            <person name="Kawahara Y."/>
            <person name="de la Bastide M."/>
            <person name="Hamilton J.P."/>
            <person name="Kanamori H."/>
            <person name="McCombie W.R."/>
            <person name="Ouyang S."/>
            <person name="Schwartz D.C."/>
            <person name="Tanaka T."/>
            <person name="Wu J."/>
            <person name="Zhou S."/>
            <person name="Childs K.L."/>
            <person name="Davidson R.M."/>
            <person name="Lin H."/>
            <person name="Quesada-Ocampo L."/>
            <person name="Vaillancourt B."/>
            <person name="Sakai H."/>
            <person name="Lee S.S."/>
            <person name="Kim J."/>
            <person name="Numa H."/>
            <person name="Itoh T."/>
            <person name="Buell C.R."/>
            <person name="Matsumoto T."/>
        </authorList>
    </citation>
    <scope>NUCLEOTIDE SEQUENCE [LARGE SCALE GENOMIC DNA]</scope>
    <source>
        <strain evidence="3">cv. Nipponbare</strain>
    </source>
</reference>
<sequence>MGGRRRRRRRGGLGGGGEEAVAAERAGGVVVVEPLLEAGAVEEVAAGEAVHHRLRLEPREADAAVGRARAPASPPPEPRRPEPAPEPVRQARAPRRRGRGRGGRRDRRQLVVAVLPRRGRHGEAEEHQRRPHHVRQDGDRHRRVVQQVRHHAVLGRRHARDAHLAGEAGADPMEFRGGSRGGGGGEGFRFGGGVRRGPDCNFGFYGGARWEEDTGDGSGYSGRSRGIYRRF</sequence>
<feature type="region of interest" description="Disordered" evidence="1">
    <location>
        <begin position="1"/>
        <end position="22"/>
    </location>
</feature>
<proteinExistence type="predicted"/>
<dbReference type="Gramene" id="Os08t0492600-00">
    <property type="protein sequence ID" value="Os08t0492600-00"/>
    <property type="gene ID" value="Os08g0492600"/>
</dbReference>
<evidence type="ECO:0000256" key="1">
    <source>
        <dbReference type="SAM" id="MobiDB-lite"/>
    </source>
</evidence>
<feature type="compositionally biased region" description="Basic residues" evidence="1">
    <location>
        <begin position="1"/>
        <end position="11"/>
    </location>
</feature>
<dbReference type="AlphaFoldDB" id="A0A0P0XHF1"/>
<evidence type="ECO:0000313" key="3">
    <source>
        <dbReference type="Proteomes" id="UP000059680"/>
    </source>
</evidence>
<dbReference type="InParanoid" id="A0A0P0XHF1"/>
<feature type="region of interest" description="Disordered" evidence="1">
    <location>
        <begin position="211"/>
        <end position="231"/>
    </location>
</feature>
<reference evidence="2 3" key="2">
    <citation type="journal article" date="2013" name="Plant Cell Physiol.">
        <title>Rice Annotation Project Database (RAP-DB): an integrative and interactive database for rice genomics.</title>
        <authorList>
            <person name="Sakai H."/>
            <person name="Lee S.S."/>
            <person name="Tanaka T."/>
            <person name="Numa H."/>
            <person name="Kim J."/>
            <person name="Kawahara Y."/>
            <person name="Wakimoto H."/>
            <person name="Yang C.C."/>
            <person name="Iwamoto M."/>
            <person name="Abe T."/>
            <person name="Yamada Y."/>
            <person name="Muto A."/>
            <person name="Inokuchi H."/>
            <person name="Ikemura T."/>
            <person name="Matsumoto T."/>
            <person name="Sasaki T."/>
            <person name="Itoh T."/>
        </authorList>
    </citation>
    <scope>NUCLEOTIDE SEQUENCE [LARGE SCALE GENOMIC DNA]</scope>
    <source>
        <strain evidence="3">cv. Nipponbare</strain>
    </source>
</reference>
<name>A0A0P0XHF1_ORYSJ</name>
<evidence type="ECO:0000313" key="2">
    <source>
        <dbReference type="EMBL" id="BAT06032.1"/>
    </source>
</evidence>
<accession>A0A0P0XHF1</accession>
<feature type="region of interest" description="Disordered" evidence="1">
    <location>
        <begin position="51"/>
        <end position="142"/>
    </location>
</feature>
<keyword evidence="3" id="KW-1185">Reference proteome</keyword>
<gene>
    <name evidence="2" type="ordered locus">Os08g0492600</name>
    <name evidence="2" type="ORF">OSNPB_080492600</name>
</gene>
<feature type="compositionally biased region" description="Basic and acidic residues" evidence="1">
    <location>
        <begin position="51"/>
        <end position="62"/>
    </location>
</feature>
<reference evidence="3" key="1">
    <citation type="journal article" date="2005" name="Nature">
        <title>The map-based sequence of the rice genome.</title>
        <authorList>
            <consortium name="International rice genome sequencing project (IRGSP)"/>
            <person name="Matsumoto T."/>
            <person name="Wu J."/>
            <person name="Kanamori H."/>
            <person name="Katayose Y."/>
            <person name="Fujisawa M."/>
            <person name="Namiki N."/>
            <person name="Mizuno H."/>
            <person name="Yamamoto K."/>
            <person name="Antonio B.A."/>
            <person name="Baba T."/>
            <person name="Sakata K."/>
            <person name="Nagamura Y."/>
            <person name="Aoki H."/>
            <person name="Arikawa K."/>
            <person name="Arita K."/>
            <person name="Bito T."/>
            <person name="Chiden Y."/>
            <person name="Fujitsuka N."/>
            <person name="Fukunaka R."/>
            <person name="Hamada M."/>
            <person name="Harada C."/>
            <person name="Hayashi A."/>
            <person name="Hijishita S."/>
            <person name="Honda M."/>
            <person name="Hosokawa S."/>
            <person name="Ichikawa Y."/>
            <person name="Idonuma A."/>
            <person name="Iijima M."/>
            <person name="Ikeda M."/>
            <person name="Ikeno M."/>
            <person name="Ito K."/>
            <person name="Ito S."/>
            <person name="Ito T."/>
            <person name="Ito Y."/>
            <person name="Ito Y."/>
            <person name="Iwabuchi A."/>
            <person name="Kamiya K."/>
            <person name="Karasawa W."/>
            <person name="Kurita K."/>
            <person name="Katagiri S."/>
            <person name="Kikuta A."/>
            <person name="Kobayashi H."/>
            <person name="Kobayashi N."/>
            <person name="Machita K."/>
            <person name="Maehara T."/>
            <person name="Masukawa M."/>
            <person name="Mizubayashi T."/>
            <person name="Mukai Y."/>
            <person name="Nagasaki H."/>
            <person name="Nagata Y."/>
            <person name="Naito S."/>
            <person name="Nakashima M."/>
            <person name="Nakama Y."/>
            <person name="Nakamichi Y."/>
            <person name="Nakamura M."/>
            <person name="Meguro A."/>
            <person name="Negishi M."/>
            <person name="Ohta I."/>
            <person name="Ohta T."/>
            <person name="Okamoto M."/>
            <person name="Ono N."/>
            <person name="Saji S."/>
            <person name="Sakaguchi M."/>
            <person name="Sakai K."/>
            <person name="Shibata M."/>
            <person name="Shimokawa T."/>
            <person name="Song J."/>
            <person name="Takazaki Y."/>
            <person name="Terasawa K."/>
            <person name="Tsugane M."/>
            <person name="Tsuji K."/>
            <person name="Ueda S."/>
            <person name="Waki K."/>
            <person name="Yamagata H."/>
            <person name="Yamamoto M."/>
            <person name="Yamamoto S."/>
            <person name="Yamane H."/>
            <person name="Yoshiki S."/>
            <person name="Yoshihara R."/>
            <person name="Yukawa K."/>
            <person name="Zhong H."/>
            <person name="Yano M."/>
            <person name="Yuan Q."/>
            <person name="Ouyang S."/>
            <person name="Liu J."/>
            <person name="Jones K.M."/>
            <person name="Gansberger K."/>
            <person name="Moffat K."/>
            <person name="Hill J."/>
            <person name="Bera J."/>
            <person name="Fadrosh D."/>
            <person name="Jin S."/>
            <person name="Johri S."/>
            <person name="Kim M."/>
            <person name="Overton L."/>
            <person name="Reardon M."/>
            <person name="Tsitrin T."/>
            <person name="Vuong H."/>
            <person name="Weaver B."/>
            <person name="Ciecko A."/>
            <person name="Tallon L."/>
            <person name="Jackson J."/>
            <person name="Pai G."/>
            <person name="Aken S.V."/>
            <person name="Utterback T."/>
            <person name="Reidmuller S."/>
            <person name="Feldblyum T."/>
            <person name="Hsiao J."/>
            <person name="Zismann V."/>
            <person name="Iobst S."/>
            <person name="de Vazeille A.R."/>
            <person name="Buell C.R."/>
            <person name="Ying K."/>
            <person name="Li Y."/>
            <person name="Lu T."/>
            <person name="Huang Y."/>
            <person name="Zhao Q."/>
            <person name="Feng Q."/>
            <person name="Zhang L."/>
            <person name="Zhu J."/>
            <person name="Weng Q."/>
            <person name="Mu J."/>
            <person name="Lu Y."/>
            <person name="Fan D."/>
            <person name="Liu Y."/>
            <person name="Guan J."/>
            <person name="Zhang Y."/>
            <person name="Yu S."/>
            <person name="Liu X."/>
            <person name="Zhang Y."/>
            <person name="Hong G."/>
            <person name="Han B."/>
            <person name="Choisne N."/>
            <person name="Demange N."/>
            <person name="Orjeda G."/>
            <person name="Samain S."/>
            <person name="Cattolico L."/>
            <person name="Pelletier E."/>
            <person name="Couloux A."/>
            <person name="Segurens B."/>
            <person name="Wincker P."/>
            <person name="D'Hont A."/>
            <person name="Scarpelli C."/>
            <person name="Weissenbach J."/>
            <person name="Salanoubat M."/>
            <person name="Quetier F."/>
            <person name="Yu Y."/>
            <person name="Kim H.R."/>
            <person name="Rambo T."/>
            <person name="Currie J."/>
            <person name="Collura K."/>
            <person name="Luo M."/>
            <person name="Yang T."/>
            <person name="Ammiraju J.S.S."/>
            <person name="Engler F."/>
            <person name="Soderlund C."/>
            <person name="Wing R.A."/>
            <person name="Palmer L.E."/>
            <person name="de la Bastide M."/>
            <person name="Spiegel L."/>
            <person name="Nascimento L."/>
            <person name="Zutavern T."/>
            <person name="O'Shaughnessy A."/>
            <person name="Dike S."/>
            <person name="Dedhia N."/>
            <person name="Preston R."/>
            <person name="Balija V."/>
            <person name="McCombie W.R."/>
            <person name="Chow T."/>
            <person name="Chen H."/>
            <person name="Chung M."/>
            <person name="Chen C."/>
            <person name="Shaw J."/>
            <person name="Wu H."/>
            <person name="Hsiao K."/>
            <person name="Chao Y."/>
            <person name="Chu M."/>
            <person name="Cheng C."/>
            <person name="Hour A."/>
            <person name="Lee P."/>
            <person name="Lin S."/>
            <person name="Lin Y."/>
            <person name="Liou J."/>
            <person name="Liu S."/>
            <person name="Hsing Y."/>
            <person name="Raghuvanshi S."/>
            <person name="Mohanty A."/>
            <person name="Bharti A.K."/>
            <person name="Gaur A."/>
            <person name="Gupta V."/>
            <person name="Kumar D."/>
            <person name="Ravi V."/>
            <person name="Vij S."/>
            <person name="Kapur A."/>
            <person name="Khurana P."/>
            <person name="Khurana P."/>
            <person name="Khurana J.P."/>
            <person name="Tyagi A.K."/>
            <person name="Gaikwad K."/>
            <person name="Singh A."/>
            <person name="Dalal V."/>
            <person name="Srivastava S."/>
            <person name="Dixit A."/>
            <person name="Pal A.K."/>
            <person name="Ghazi I.A."/>
            <person name="Yadav M."/>
            <person name="Pandit A."/>
            <person name="Bhargava A."/>
            <person name="Sureshbabu K."/>
            <person name="Batra K."/>
            <person name="Sharma T.R."/>
            <person name="Mohapatra T."/>
            <person name="Singh N.K."/>
            <person name="Messing J."/>
            <person name="Nelson A.B."/>
            <person name="Fuks G."/>
            <person name="Kavchok S."/>
            <person name="Keizer G."/>
            <person name="Linton E."/>
            <person name="Llaca V."/>
            <person name="Song R."/>
            <person name="Tanyolac B."/>
            <person name="Young S."/>
            <person name="Ho-Il K."/>
            <person name="Hahn J.H."/>
            <person name="Sangsakoo G."/>
            <person name="Vanavichit A."/>
            <person name="de Mattos Luiz.A.T."/>
            <person name="Zimmer P.D."/>
            <person name="Malone G."/>
            <person name="Dellagostin O."/>
            <person name="de Oliveira A.C."/>
            <person name="Bevan M."/>
            <person name="Bancroft I."/>
            <person name="Minx P."/>
            <person name="Cordum H."/>
            <person name="Wilson R."/>
            <person name="Cheng Z."/>
            <person name="Jin W."/>
            <person name="Jiang J."/>
            <person name="Leong S.A."/>
            <person name="Iwama H."/>
            <person name="Gojobori T."/>
            <person name="Itoh T."/>
            <person name="Niimura Y."/>
            <person name="Fujii Y."/>
            <person name="Habara T."/>
            <person name="Sakai H."/>
            <person name="Sato Y."/>
            <person name="Wilson G."/>
            <person name="Kumar K."/>
            <person name="McCouch S."/>
            <person name="Juretic N."/>
            <person name="Hoen D."/>
            <person name="Wright S."/>
            <person name="Bruskiewich R."/>
            <person name="Bureau T."/>
            <person name="Miyao A."/>
            <person name="Hirochika H."/>
            <person name="Nishikawa T."/>
            <person name="Kadowaki K."/>
            <person name="Sugiura M."/>
            <person name="Burr B."/>
            <person name="Sasaki T."/>
        </authorList>
    </citation>
    <scope>NUCLEOTIDE SEQUENCE [LARGE SCALE GENOMIC DNA]</scope>
    <source>
        <strain evidence="3">cv. Nipponbare</strain>
    </source>
</reference>
<feature type="compositionally biased region" description="Basic residues" evidence="1">
    <location>
        <begin position="92"/>
        <end position="107"/>
    </location>
</feature>
<dbReference type="PaxDb" id="39947-A0A0P0XHF1"/>
<organism evidence="2 3">
    <name type="scientific">Oryza sativa subsp. japonica</name>
    <name type="common">Rice</name>
    <dbReference type="NCBI Taxonomy" id="39947"/>
    <lineage>
        <taxon>Eukaryota</taxon>
        <taxon>Viridiplantae</taxon>
        <taxon>Streptophyta</taxon>
        <taxon>Embryophyta</taxon>
        <taxon>Tracheophyta</taxon>
        <taxon>Spermatophyta</taxon>
        <taxon>Magnoliopsida</taxon>
        <taxon>Liliopsida</taxon>
        <taxon>Poales</taxon>
        <taxon>Poaceae</taxon>
        <taxon>BOP clade</taxon>
        <taxon>Oryzoideae</taxon>
        <taxon>Oryzeae</taxon>
        <taxon>Oryzinae</taxon>
        <taxon>Oryza</taxon>
        <taxon>Oryza sativa</taxon>
    </lineage>
</organism>